<dbReference type="CDD" id="cd11484">
    <property type="entry name" value="SLC-NCS1sbd_CobB-like"/>
    <property type="match status" value="1"/>
</dbReference>
<feature type="transmembrane region" description="Helical" evidence="9">
    <location>
        <begin position="458"/>
        <end position="476"/>
    </location>
</feature>
<feature type="transmembrane region" description="Helical" evidence="9">
    <location>
        <begin position="252"/>
        <end position="270"/>
    </location>
</feature>
<dbReference type="PANTHER" id="PTHR31806">
    <property type="entry name" value="PURINE-CYTOSINE PERMEASE FCY2-RELATED"/>
    <property type="match status" value="1"/>
</dbReference>
<feature type="transmembrane region" description="Helical" evidence="9">
    <location>
        <begin position="75"/>
        <end position="97"/>
    </location>
</feature>
<dbReference type="STRING" id="13370.A0A448YI06"/>
<dbReference type="EMBL" id="CAACVR010000005">
    <property type="protein sequence ID" value="VEU20550.1"/>
    <property type="molecule type" value="Genomic_DNA"/>
</dbReference>
<keyword evidence="4" id="KW-0597">Phosphoprotein</keyword>
<evidence type="ECO:0000256" key="2">
    <source>
        <dbReference type="ARBA" id="ARBA00008974"/>
    </source>
</evidence>
<evidence type="ECO:0000256" key="8">
    <source>
        <dbReference type="PIRNR" id="PIRNR002744"/>
    </source>
</evidence>
<keyword evidence="3 8" id="KW-0813">Transport</keyword>
<evidence type="ECO:0000256" key="5">
    <source>
        <dbReference type="ARBA" id="ARBA00022692"/>
    </source>
</evidence>
<feature type="transmembrane region" description="Helical" evidence="9">
    <location>
        <begin position="418"/>
        <end position="437"/>
    </location>
</feature>
<feature type="transmembrane region" description="Helical" evidence="9">
    <location>
        <begin position="182"/>
        <end position="201"/>
    </location>
</feature>
<keyword evidence="5 9" id="KW-0812">Transmembrane</keyword>
<evidence type="ECO:0000313" key="11">
    <source>
        <dbReference type="Proteomes" id="UP000290900"/>
    </source>
</evidence>
<evidence type="ECO:0000256" key="9">
    <source>
        <dbReference type="SAM" id="Phobius"/>
    </source>
</evidence>
<feature type="transmembrane region" description="Helical" evidence="9">
    <location>
        <begin position="333"/>
        <end position="357"/>
    </location>
</feature>
<gene>
    <name evidence="10" type="ORF">BRENAR_LOCUS1285</name>
</gene>
<dbReference type="GO" id="GO:0015856">
    <property type="term" value="P:cytosine transport"/>
    <property type="evidence" value="ECO:0007669"/>
    <property type="project" value="UniProtKB-ARBA"/>
</dbReference>
<dbReference type="InParanoid" id="A0A448YI06"/>
<dbReference type="GO" id="GO:0000329">
    <property type="term" value="C:fungal-type vacuole membrane"/>
    <property type="evidence" value="ECO:0007669"/>
    <property type="project" value="TreeGrafter"/>
</dbReference>
<sequence length="522" mass="56712">MSLEGSHSDIEKKAFKETTSVSDEAIVVEKAPEVQGGKYASAYANLMQMFHGETRGIERVPEEEKTQTSVYSAATMWLSANMVIATFSLGALSYSVFGLDFGTSVLTIVFFSILGSLPVAFFSIFGARYGLRQMILSRFLIGNVGMRIFAFINCVACVGWGAVNIMSSAQLLHIVNNGALPPWAGCLILVVATIIVTFFGYNVIHAYEKWSWIPNAVCFIAIIARLSIAHVFKAGVQNEAGDWVTWGSGRTFAGGVLSFGGTIFGFAAGWTTYAADYTTYMRTDSSPSRIFFGVLIGLCFPLIFTLTLGAAAITGIKTDDTYATLYQEYSVGGLVYAILVQDSLHGFGQFLCVLLALSTVCNNIPNMYSIALGAQAFWSKFAKIPRVVWTIVGNALTLAICIPAYYKFADVVDNFMNLIGYYLAIYDAISLSEHFIFRKGFSGYNIEDYDKLNKINPGWAGAFAFCCGAAGVVVGMDQTWYAGVLAAKIGEFGGDIGFELAAGFSFIGYLIARPIEKKHFGR</sequence>
<feature type="transmembrane region" description="Helical" evidence="9">
    <location>
        <begin position="139"/>
        <end position="162"/>
    </location>
</feature>
<evidence type="ECO:0000256" key="1">
    <source>
        <dbReference type="ARBA" id="ARBA00004141"/>
    </source>
</evidence>
<dbReference type="Gene3D" id="1.10.4160.10">
    <property type="entry name" value="Hydantoin permease"/>
    <property type="match status" value="1"/>
</dbReference>
<dbReference type="OrthoDB" id="2116389at2759"/>
<feature type="transmembrane region" description="Helical" evidence="9">
    <location>
        <begin position="213"/>
        <end position="232"/>
    </location>
</feature>
<feature type="transmembrane region" description="Helical" evidence="9">
    <location>
        <begin position="103"/>
        <end position="127"/>
    </location>
</feature>
<dbReference type="GO" id="GO:0015205">
    <property type="term" value="F:nucleobase transmembrane transporter activity"/>
    <property type="evidence" value="ECO:0007669"/>
    <property type="project" value="TreeGrafter"/>
</dbReference>
<accession>A0A448YI06</accession>
<feature type="transmembrane region" description="Helical" evidence="9">
    <location>
        <begin position="387"/>
        <end position="406"/>
    </location>
</feature>
<dbReference type="PIRSF" id="PIRSF002744">
    <property type="entry name" value="Pur-cyt_permease"/>
    <property type="match status" value="1"/>
</dbReference>
<protein>
    <submittedName>
        <fullName evidence="10">DEKNAAC101415</fullName>
    </submittedName>
</protein>
<dbReference type="PANTHER" id="PTHR31806:SF1">
    <property type="entry name" value="PURINE-CYTOSINE PERMEASE FCY2-RELATED"/>
    <property type="match status" value="1"/>
</dbReference>
<dbReference type="GO" id="GO:0005886">
    <property type="term" value="C:plasma membrane"/>
    <property type="evidence" value="ECO:0007669"/>
    <property type="project" value="TreeGrafter"/>
</dbReference>
<keyword evidence="11" id="KW-1185">Reference proteome</keyword>
<comment type="similarity">
    <text evidence="2 8">Belongs to the purine-cytosine permease (2.A.39) family.</text>
</comment>
<feature type="transmembrane region" description="Helical" evidence="9">
    <location>
        <begin position="290"/>
        <end position="313"/>
    </location>
</feature>
<name>A0A448YI06_BRENA</name>
<dbReference type="AlphaFoldDB" id="A0A448YI06"/>
<feature type="transmembrane region" description="Helical" evidence="9">
    <location>
        <begin position="496"/>
        <end position="512"/>
    </location>
</feature>
<proteinExistence type="inferred from homology"/>
<evidence type="ECO:0000256" key="7">
    <source>
        <dbReference type="ARBA" id="ARBA00023136"/>
    </source>
</evidence>
<evidence type="ECO:0000256" key="6">
    <source>
        <dbReference type="ARBA" id="ARBA00022989"/>
    </source>
</evidence>
<dbReference type="InterPro" id="IPR026030">
    <property type="entry name" value="Pur-cyt_permease_Fcy2/21/22"/>
</dbReference>
<evidence type="ECO:0000313" key="10">
    <source>
        <dbReference type="EMBL" id="VEU20550.1"/>
    </source>
</evidence>
<keyword evidence="6 9" id="KW-1133">Transmembrane helix</keyword>
<evidence type="ECO:0000256" key="4">
    <source>
        <dbReference type="ARBA" id="ARBA00022553"/>
    </source>
</evidence>
<organism evidence="10 11">
    <name type="scientific">Brettanomyces naardenensis</name>
    <name type="common">Yeast</name>
    <dbReference type="NCBI Taxonomy" id="13370"/>
    <lineage>
        <taxon>Eukaryota</taxon>
        <taxon>Fungi</taxon>
        <taxon>Dikarya</taxon>
        <taxon>Ascomycota</taxon>
        <taxon>Saccharomycotina</taxon>
        <taxon>Pichiomycetes</taxon>
        <taxon>Pichiales</taxon>
        <taxon>Pichiaceae</taxon>
        <taxon>Brettanomyces</taxon>
    </lineage>
</organism>
<comment type="subcellular location">
    <subcellularLocation>
        <location evidence="1">Membrane</location>
        <topology evidence="1">Multi-pass membrane protein</topology>
    </subcellularLocation>
</comment>
<reference evidence="10 11" key="1">
    <citation type="submission" date="2018-12" db="EMBL/GenBank/DDBJ databases">
        <authorList>
            <person name="Tiukova I."/>
            <person name="Dainat J."/>
        </authorList>
    </citation>
    <scope>NUCLEOTIDE SEQUENCE [LARGE SCALE GENOMIC DNA]</scope>
</reference>
<evidence type="ECO:0000256" key="3">
    <source>
        <dbReference type="ARBA" id="ARBA00022448"/>
    </source>
</evidence>
<dbReference type="Proteomes" id="UP000290900">
    <property type="component" value="Unassembled WGS sequence"/>
</dbReference>
<keyword evidence="7 8" id="KW-0472">Membrane</keyword>
<dbReference type="InterPro" id="IPR001248">
    <property type="entry name" value="Pur-cyt_permease"/>
</dbReference>
<dbReference type="FunCoup" id="A0A448YI06">
    <property type="interactions" value="62"/>
</dbReference>
<dbReference type="FunFam" id="1.10.4160.10:FF:000002">
    <property type="entry name" value="Purine-cytosine permease fcyB"/>
    <property type="match status" value="1"/>
</dbReference>
<dbReference type="Pfam" id="PF02133">
    <property type="entry name" value="Transp_cyt_pur"/>
    <property type="match status" value="1"/>
</dbReference>